<proteinExistence type="predicted"/>
<name>A0A8D6XTE5_STRTR</name>
<dbReference type="AlphaFoldDB" id="A0A8D6XTE5"/>
<dbReference type="EMBL" id="LR822027">
    <property type="protein sequence ID" value="CAD0152105.1"/>
    <property type="molecule type" value="Genomic_DNA"/>
</dbReference>
<accession>A0A8D6XTE5</accession>
<evidence type="ECO:0000313" key="2">
    <source>
        <dbReference type="Proteomes" id="UP000509791"/>
    </source>
</evidence>
<dbReference type="Proteomes" id="UP000509791">
    <property type="component" value="Chromosome"/>
</dbReference>
<sequence>MIKEKINSRIRLIALVVLVFTLGFGVSVDASKQSLAVPPQVAQADEIYGISF</sequence>
<reference evidence="1 2" key="1">
    <citation type="submission" date="2020-06" db="EMBL/GenBank/DDBJ databases">
        <authorList>
            <person name="Chuat V."/>
        </authorList>
    </citation>
    <scope>NUCLEOTIDE SEQUENCE [LARGE SCALE GENOMIC DNA]</scope>
    <source>
        <strain evidence="1">STH_CIRM_998</strain>
    </source>
</reference>
<protein>
    <submittedName>
        <fullName evidence="1">Uncharacterized protein</fullName>
    </submittedName>
</protein>
<gene>
    <name evidence="1" type="ORF">STHERMO_0824</name>
</gene>
<organism evidence="1 2">
    <name type="scientific">Streptococcus thermophilus</name>
    <dbReference type="NCBI Taxonomy" id="1308"/>
    <lineage>
        <taxon>Bacteria</taxon>
        <taxon>Bacillati</taxon>
        <taxon>Bacillota</taxon>
        <taxon>Bacilli</taxon>
        <taxon>Lactobacillales</taxon>
        <taxon>Streptococcaceae</taxon>
        <taxon>Streptococcus</taxon>
    </lineage>
</organism>
<evidence type="ECO:0000313" key="1">
    <source>
        <dbReference type="EMBL" id="CAD0152105.1"/>
    </source>
</evidence>